<evidence type="ECO:0000313" key="3">
    <source>
        <dbReference type="EMBL" id="CAA6809520.1"/>
    </source>
</evidence>
<protein>
    <submittedName>
        <fullName evidence="3">Uncharacterized protein</fullName>
    </submittedName>
</protein>
<gene>
    <name evidence="3" type="ORF">HELGO_WM32222</name>
</gene>
<keyword evidence="2" id="KW-1133">Transmembrane helix</keyword>
<reference evidence="3" key="1">
    <citation type="submission" date="2020-01" db="EMBL/GenBank/DDBJ databases">
        <authorList>
            <person name="Meier V. D."/>
            <person name="Meier V D."/>
        </authorList>
    </citation>
    <scope>NUCLEOTIDE SEQUENCE</scope>
    <source>
        <strain evidence="3">HLG_WM_MAG_09</strain>
    </source>
</reference>
<keyword evidence="2" id="KW-0472">Membrane</keyword>
<keyword evidence="2" id="KW-0812">Transmembrane</keyword>
<name>A0A6S6T243_9GAMM</name>
<sequence length="51" mass="5669">MDALGQQIRLNSEADGHSPDERESLLMTNSSICVVCIAMCIFSLVLNHYKD</sequence>
<feature type="compositionally biased region" description="Basic and acidic residues" evidence="1">
    <location>
        <begin position="12"/>
        <end position="22"/>
    </location>
</feature>
<feature type="region of interest" description="Disordered" evidence="1">
    <location>
        <begin position="1"/>
        <end position="22"/>
    </location>
</feature>
<dbReference type="EMBL" id="CACVAT010000136">
    <property type="protein sequence ID" value="CAA6809520.1"/>
    <property type="molecule type" value="Genomic_DNA"/>
</dbReference>
<organism evidence="3">
    <name type="scientific">uncultured Thiotrichaceae bacterium</name>
    <dbReference type="NCBI Taxonomy" id="298394"/>
    <lineage>
        <taxon>Bacteria</taxon>
        <taxon>Pseudomonadati</taxon>
        <taxon>Pseudomonadota</taxon>
        <taxon>Gammaproteobacteria</taxon>
        <taxon>Thiotrichales</taxon>
        <taxon>Thiotrichaceae</taxon>
        <taxon>environmental samples</taxon>
    </lineage>
</organism>
<evidence type="ECO:0000256" key="2">
    <source>
        <dbReference type="SAM" id="Phobius"/>
    </source>
</evidence>
<evidence type="ECO:0000256" key="1">
    <source>
        <dbReference type="SAM" id="MobiDB-lite"/>
    </source>
</evidence>
<accession>A0A6S6T243</accession>
<feature type="transmembrane region" description="Helical" evidence="2">
    <location>
        <begin position="25"/>
        <end position="46"/>
    </location>
</feature>
<dbReference type="AlphaFoldDB" id="A0A6S6T243"/>
<proteinExistence type="predicted"/>